<comment type="caution">
    <text evidence="2">The sequence shown here is derived from an EMBL/GenBank/DDBJ whole genome shotgun (WGS) entry which is preliminary data.</text>
</comment>
<sequence length="118" mass="13177">MEGQPLREALNSKTNPVAFALPRNKERDASPSEGAIWLGSIYETADSPDSTIPEERRGREEKDGPLVLSFSIEFCFLGCGIGRIPKTLYPSPKEAAFEPDPLPIHSPDPRLRKEFTFF</sequence>
<reference evidence="2" key="1">
    <citation type="journal article" date="2020" name="G3 (Bethesda)">
        <title>High-Quality Assemblies for Three Invasive Social Wasps from the &lt;i&gt;Vespula&lt;/i&gt; Genus.</title>
        <authorList>
            <person name="Harrop T.W.R."/>
            <person name="Guhlin J."/>
            <person name="McLaughlin G.M."/>
            <person name="Permina E."/>
            <person name="Stockwell P."/>
            <person name="Gilligan J."/>
            <person name="Le Lec M.F."/>
            <person name="Gruber M.A.M."/>
            <person name="Quinn O."/>
            <person name="Lovegrove M."/>
            <person name="Duncan E.J."/>
            <person name="Remnant E.J."/>
            <person name="Van Eeckhoven J."/>
            <person name="Graham B."/>
            <person name="Knapp R.A."/>
            <person name="Langford K.W."/>
            <person name="Kronenberg Z."/>
            <person name="Press M.O."/>
            <person name="Eacker S.M."/>
            <person name="Wilson-Rankin E.E."/>
            <person name="Purcell J."/>
            <person name="Lester P.J."/>
            <person name="Dearden P.K."/>
        </authorList>
    </citation>
    <scope>NUCLEOTIDE SEQUENCE</scope>
    <source>
        <strain evidence="2">Volc-1</strain>
    </source>
</reference>
<name>A0A834MZ93_VESPE</name>
<organism evidence="2 3">
    <name type="scientific">Vespula pensylvanica</name>
    <name type="common">Western yellow jacket</name>
    <name type="synonym">Wasp</name>
    <dbReference type="NCBI Taxonomy" id="30213"/>
    <lineage>
        <taxon>Eukaryota</taxon>
        <taxon>Metazoa</taxon>
        <taxon>Ecdysozoa</taxon>
        <taxon>Arthropoda</taxon>
        <taxon>Hexapoda</taxon>
        <taxon>Insecta</taxon>
        <taxon>Pterygota</taxon>
        <taxon>Neoptera</taxon>
        <taxon>Endopterygota</taxon>
        <taxon>Hymenoptera</taxon>
        <taxon>Apocrita</taxon>
        <taxon>Aculeata</taxon>
        <taxon>Vespoidea</taxon>
        <taxon>Vespidae</taxon>
        <taxon>Vespinae</taxon>
        <taxon>Vespula</taxon>
    </lineage>
</organism>
<evidence type="ECO:0000256" key="1">
    <source>
        <dbReference type="SAM" id="MobiDB-lite"/>
    </source>
</evidence>
<accession>A0A834MZ93</accession>
<protein>
    <submittedName>
        <fullName evidence="2">Uncharacterized protein</fullName>
    </submittedName>
</protein>
<dbReference type="Proteomes" id="UP000600918">
    <property type="component" value="Unassembled WGS sequence"/>
</dbReference>
<dbReference type="AlphaFoldDB" id="A0A834MZ93"/>
<evidence type="ECO:0000313" key="2">
    <source>
        <dbReference type="EMBL" id="KAF7390587.1"/>
    </source>
</evidence>
<evidence type="ECO:0000313" key="3">
    <source>
        <dbReference type="Proteomes" id="UP000600918"/>
    </source>
</evidence>
<proteinExistence type="predicted"/>
<dbReference type="EMBL" id="JACSDY010000023">
    <property type="protein sequence ID" value="KAF7390587.1"/>
    <property type="molecule type" value="Genomic_DNA"/>
</dbReference>
<feature type="region of interest" description="Disordered" evidence="1">
    <location>
        <begin position="1"/>
        <end position="30"/>
    </location>
</feature>
<keyword evidence="3" id="KW-1185">Reference proteome</keyword>
<gene>
    <name evidence="2" type="ORF">H0235_017749</name>
</gene>